<evidence type="ECO:0000256" key="6">
    <source>
        <dbReference type="ARBA" id="ARBA00030980"/>
    </source>
</evidence>
<dbReference type="PROSITE" id="PS00109">
    <property type="entry name" value="PROTEIN_KINASE_TYR"/>
    <property type="match status" value="1"/>
</dbReference>
<evidence type="ECO:0000256" key="1">
    <source>
        <dbReference type="ARBA" id="ARBA00003747"/>
    </source>
</evidence>
<keyword evidence="12" id="KW-1185">Reference proteome</keyword>
<evidence type="ECO:0000313" key="12">
    <source>
        <dbReference type="Proteomes" id="UP001365128"/>
    </source>
</evidence>
<dbReference type="EC" id="2.7.11.1" evidence="3"/>
<protein>
    <recommendedName>
        <fullName evidence="5">EKC/KEOPS complex subunit BUD32</fullName>
        <ecNumber evidence="3">2.7.11.1</ecNumber>
    </recommendedName>
    <alternativeName>
        <fullName evidence="6 7">Atypical Serine/threonine protein kinase BUD32</fullName>
    </alternativeName>
    <alternativeName>
        <fullName evidence="4">EKC/KEOPS complex subunit bud32</fullName>
    </alternativeName>
</protein>
<comment type="subunit">
    <text evidence="2">Component of the EKC/KEOPS complex composed of at least BUD32, CGI121, GON7, KAE1 and PCC1; the whole complex dimerizes.</text>
</comment>
<evidence type="ECO:0000256" key="4">
    <source>
        <dbReference type="ARBA" id="ARBA00013948"/>
    </source>
</evidence>
<dbReference type="InterPro" id="IPR008266">
    <property type="entry name" value="Tyr_kinase_AS"/>
</dbReference>
<dbReference type="PROSITE" id="PS50011">
    <property type="entry name" value="PROTEIN_KINASE_DOM"/>
    <property type="match status" value="1"/>
</dbReference>
<evidence type="ECO:0000256" key="2">
    <source>
        <dbReference type="ARBA" id="ARBA00011534"/>
    </source>
</evidence>
<reference evidence="11 12" key="1">
    <citation type="submission" date="2024-04" db="EMBL/GenBank/DDBJ databases">
        <title>Phyllosticta paracitricarpa is synonymous to the EU quarantine fungus P. citricarpa based on phylogenomic analyses.</title>
        <authorList>
            <consortium name="Lawrence Berkeley National Laboratory"/>
            <person name="Van Ingen-Buijs V.A."/>
            <person name="Van Westerhoven A.C."/>
            <person name="Haridas S."/>
            <person name="Skiadas P."/>
            <person name="Martin F."/>
            <person name="Groenewald J.Z."/>
            <person name="Crous P.W."/>
            <person name="Seidl M.F."/>
        </authorList>
    </citation>
    <scope>NUCLEOTIDE SEQUENCE [LARGE SCALE GENOMIC DNA]</scope>
    <source>
        <strain evidence="11 12">CBS 122670</strain>
    </source>
</reference>
<evidence type="ECO:0000256" key="7">
    <source>
        <dbReference type="ARBA" id="ARBA00033194"/>
    </source>
</evidence>
<dbReference type="InterPro" id="IPR050167">
    <property type="entry name" value="Ser_Thr_protein_kinase"/>
</dbReference>
<evidence type="ECO:0000256" key="8">
    <source>
        <dbReference type="ARBA" id="ARBA00047899"/>
    </source>
</evidence>
<dbReference type="PANTHER" id="PTHR23257:SF963">
    <property type="entry name" value="AT08303P"/>
    <property type="match status" value="1"/>
</dbReference>
<dbReference type="InterPro" id="IPR011009">
    <property type="entry name" value="Kinase-like_dom_sf"/>
</dbReference>
<dbReference type="EMBL" id="JBBPDW010000018">
    <property type="protein sequence ID" value="KAK7545378.1"/>
    <property type="molecule type" value="Genomic_DNA"/>
</dbReference>
<name>A0ABR1MBS1_9PEZI</name>
<proteinExistence type="predicted"/>
<evidence type="ECO:0000313" key="11">
    <source>
        <dbReference type="EMBL" id="KAK7545378.1"/>
    </source>
</evidence>
<organism evidence="11 12">
    <name type="scientific">Phyllosticta citricarpa</name>
    <dbReference type="NCBI Taxonomy" id="55181"/>
    <lineage>
        <taxon>Eukaryota</taxon>
        <taxon>Fungi</taxon>
        <taxon>Dikarya</taxon>
        <taxon>Ascomycota</taxon>
        <taxon>Pezizomycotina</taxon>
        <taxon>Dothideomycetes</taxon>
        <taxon>Dothideomycetes incertae sedis</taxon>
        <taxon>Botryosphaeriales</taxon>
        <taxon>Phyllostictaceae</taxon>
        <taxon>Phyllosticta</taxon>
    </lineage>
</organism>
<evidence type="ECO:0000256" key="3">
    <source>
        <dbReference type="ARBA" id="ARBA00012513"/>
    </source>
</evidence>
<comment type="catalytic activity">
    <reaction evidence="9">
        <text>L-seryl-[protein] + ATP = O-phospho-L-seryl-[protein] + ADP + H(+)</text>
        <dbReference type="Rhea" id="RHEA:17989"/>
        <dbReference type="Rhea" id="RHEA-COMP:9863"/>
        <dbReference type="Rhea" id="RHEA-COMP:11604"/>
        <dbReference type="ChEBI" id="CHEBI:15378"/>
        <dbReference type="ChEBI" id="CHEBI:29999"/>
        <dbReference type="ChEBI" id="CHEBI:30616"/>
        <dbReference type="ChEBI" id="CHEBI:83421"/>
        <dbReference type="ChEBI" id="CHEBI:456216"/>
        <dbReference type="EC" id="2.7.11.1"/>
    </reaction>
</comment>
<dbReference type="InterPro" id="IPR000719">
    <property type="entry name" value="Prot_kinase_dom"/>
</dbReference>
<accession>A0ABR1MBS1</accession>
<evidence type="ECO:0000259" key="10">
    <source>
        <dbReference type="PROSITE" id="PS50011"/>
    </source>
</evidence>
<gene>
    <name evidence="11" type="ORF">IWX46DRAFT_602263</name>
</gene>
<sequence>MLRDNFESDDPWILGGGASGVVTQYDETSVIKGYISYREGRLAAFREGYETDEELKKRNAREREIYERLSTNPDLKILKYYGAVELEPGHFGIRLEWAKNRDLRTFIRKNRGEDHPFEQRLGWVIDIANTLQGMHSMGVIHSDFSCRNIMVTEDLSLKIGDFDGSQLDDKPPMSCAEPWYEILPRGRKFNDIPLMKKELFALGCGIYEVMAWKKPCGDLDHNAVTKAYEREELPAIDDVPCADVIRKCWDEEFETAGEIAAALRAYRKE</sequence>
<comment type="function">
    <text evidence="1">Component of the EKC/KEOPS complex that is required for the formation of a threonylcarbamoyl group on adenosine at position 37 (t(6)A37) in tRNAs that read codons beginning with adenine. The complex is probably involved in the transfer of the threonylcarbamoyl moiety of threonylcarbamoyl-AMP (TC-AMP) to the N6 group of A37. BUD32 has ATPase activity in the context of the EKC/KEOPS complex and likely plays a supporting role to the catalytic subunit KAE1. The EKC/KEOPS complex also promotes both telomere uncapping and telomere elongation. The complex is required for efficient recruitment of transcriptional coactivators.</text>
</comment>
<dbReference type="PANTHER" id="PTHR23257">
    <property type="entry name" value="SERINE-THREONINE PROTEIN KINASE"/>
    <property type="match status" value="1"/>
</dbReference>
<dbReference type="Proteomes" id="UP001365128">
    <property type="component" value="Unassembled WGS sequence"/>
</dbReference>
<dbReference type="Gene3D" id="1.10.510.10">
    <property type="entry name" value="Transferase(Phosphotransferase) domain 1"/>
    <property type="match status" value="1"/>
</dbReference>
<dbReference type="Pfam" id="PF00069">
    <property type="entry name" value="Pkinase"/>
    <property type="match status" value="1"/>
</dbReference>
<dbReference type="SUPFAM" id="SSF56112">
    <property type="entry name" value="Protein kinase-like (PK-like)"/>
    <property type="match status" value="1"/>
</dbReference>
<comment type="catalytic activity">
    <reaction evidence="8">
        <text>L-threonyl-[protein] + ATP = O-phospho-L-threonyl-[protein] + ADP + H(+)</text>
        <dbReference type="Rhea" id="RHEA:46608"/>
        <dbReference type="Rhea" id="RHEA-COMP:11060"/>
        <dbReference type="Rhea" id="RHEA-COMP:11605"/>
        <dbReference type="ChEBI" id="CHEBI:15378"/>
        <dbReference type="ChEBI" id="CHEBI:30013"/>
        <dbReference type="ChEBI" id="CHEBI:30616"/>
        <dbReference type="ChEBI" id="CHEBI:61977"/>
        <dbReference type="ChEBI" id="CHEBI:456216"/>
        <dbReference type="EC" id="2.7.11.1"/>
    </reaction>
</comment>
<evidence type="ECO:0000256" key="9">
    <source>
        <dbReference type="ARBA" id="ARBA00048679"/>
    </source>
</evidence>
<evidence type="ECO:0000256" key="5">
    <source>
        <dbReference type="ARBA" id="ARBA00019973"/>
    </source>
</evidence>
<feature type="domain" description="Protein kinase" evidence="10">
    <location>
        <begin position="8"/>
        <end position="269"/>
    </location>
</feature>
<comment type="caution">
    <text evidence="11">The sequence shown here is derived from an EMBL/GenBank/DDBJ whole genome shotgun (WGS) entry which is preliminary data.</text>
</comment>